<dbReference type="InterPro" id="IPR007379">
    <property type="entry name" value="Tim44-like_dom"/>
</dbReference>
<dbReference type="Proteomes" id="UP000663570">
    <property type="component" value="Chromosome"/>
</dbReference>
<feature type="region of interest" description="Disordered" evidence="1">
    <location>
        <begin position="30"/>
        <end position="74"/>
    </location>
</feature>
<protein>
    <submittedName>
        <fullName evidence="5">TIM44-like domain-containing protein</fullName>
    </submittedName>
</protein>
<feature type="compositionally biased region" description="Pro residues" evidence="1">
    <location>
        <begin position="46"/>
        <end position="57"/>
    </location>
</feature>
<accession>A0ABX7M5U2</accession>
<name>A0ABX7M5U2_9RHOO</name>
<feature type="chain" id="PRO_5045659120" evidence="3">
    <location>
        <begin position="21"/>
        <end position="297"/>
    </location>
</feature>
<evidence type="ECO:0000313" key="6">
    <source>
        <dbReference type="Proteomes" id="UP000663570"/>
    </source>
</evidence>
<dbReference type="RefSeq" id="WP_172202020.1">
    <property type="nucleotide sequence ID" value="NZ_CP071060.1"/>
</dbReference>
<feature type="signal peptide" evidence="3">
    <location>
        <begin position="1"/>
        <end position="20"/>
    </location>
</feature>
<keyword evidence="6" id="KW-1185">Reference proteome</keyword>
<keyword evidence="2" id="KW-0472">Membrane</keyword>
<feature type="domain" description="Tim44-like" evidence="4">
    <location>
        <begin position="166"/>
        <end position="295"/>
    </location>
</feature>
<evidence type="ECO:0000256" key="1">
    <source>
        <dbReference type="SAM" id="MobiDB-lite"/>
    </source>
</evidence>
<keyword evidence="2" id="KW-0812">Transmembrane</keyword>
<evidence type="ECO:0000313" key="5">
    <source>
        <dbReference type="EMBL" id="QSI77122.1"/>
    </source>
</evidence>
<sequence length="297" mass="30901">MKRLMIAVFAIFIGSAMVVADAEAKRLGGSRSIGMQRTPATAPARPATPPQAAPQPASPTAAKPGVTPPAAQPSGWRKWAGPLAGLAAGIGLASLLSHFGVGGDFAGILLAVLAAGVVFMLIRRFMASKAPQQASPMQYAGAGAPYNAQADRPVVTSIGGGAAPLAAEPVANTLPAGFDAEGFTRNAKVQFVRLQAANDAGNLDDIREFTTPEMFAEFKLDIDERRGAANQTDVIQLDAEVLEVAEEGNRYIASVRFHGLLREEKDAPPSGFNEVWHLTKPVAGNGGWVLAGIQQVA</sequence>
<dbReference type="Pfam" id="PF04280">
    <property type="entry name" value="Tim44"/>
    <property type="match status" value="1"/>
</dbReference>
<keyword evidence="3" id="KW-0732">Signal</keyword>
<dbReference type="Gene3D" id="3.10.450.240">
    <property type="match status" value="1"/>
</dbReference>
<dbReference type="PANTHER" id="PTHR41542:SF1">
    <property type="entry name" value="BLL5807 PROTEIN"/>
    <property type="match status" value="1"/>
</dbReference>
<keyword evidence="2" id="KW-1133">Transmembrane helix</keyword>
<feature type="transmembrane region" description="Helical" evidence="2">
    <location>
        <begin position="105"/>
        <end position="122"/>
    </location>
</feature>
<dbReference type="SUPFAM" id="SSF54427">
    <property type="entry name" value="NTF2-like"/>
    <property type="match status" value="1"/>
</dbReference>
<evidence type="ECO:0000256" key="3">
    <source>
        <dbReference type="SAM" id="SignalP"/>
    </source>
</evidence>
<evidence type="ECO:0000259" key="4">
    <source>
        <dbReference type="SMART" id="SM00978"/>
    </source>
</evidence>
<gene>
    <name evidence="5" type="ORF">JY500_00275</name>
</gene>
<dbReference type="EMBL" id="CP071060">
    <property type="protein sequence ID" value="QSI77122.1"/>
    <property type="molecule type" value="Genomic_DNA"/>
</dbReference>
<organism evidence="5 6">
    <name type="scientific">Niveibacterium microcysteis</name>
    <dbReference type="NCBI Taxonomy" id="2811415"/>
    <lineage>
        <taxon>Bacteria</taxon>
        <taxon>Pseudomonadati</taxon>
        <taxon>Pseudomonadota</taxon>
        <taxon>Betaproteobacteria</taxon>
        <taxon>Rhodocyclales</taxon>
        <taxon>Rhodocyclaceae</taxon>
        <taxon>Niveibacterium</taxon>
    </lineage>
</organism>
<evidence type="ECO:0000256" key="2">
    <source>
        <dbReference type="SAM" id="Phobius"/>
    </source>
</evidence>
<reference evidence="5 6" key="1">
    <citation type="submission" date="2021-02" db="EMBL/GenBank/DDBJ databases">
        <title>Niveibacterium changnyeongensis HC41.</title>
        <authorList>
            <person name="Kang M."/>
        </authorList>
    </citation>
    <scope>NUCLEOTIDE SEQUENCE [LARGE SCALE GENOMIC DNA]</scope>
    <source>
        <strain evidence="5 6">HC41</strain>
    </source>
</reference>
<dbReference type="PANTHER" id="PTHR41542">
    <property type="entry name" value="BLL5807 PROTEIN"/>
    <property type="match status" value="1"/>
</dbReference>
<dbReference type="SMART" id="SM00978">
    <property type="entry name" value="Tim44"/>
    <property type="match status" value="1"/>
</dbReference>
<proteinExistence type="predicted"/>
<dbReference type="InterPro" id="IPR032710">
    <property type="entry name" value="NTF2-like_dom_sf"/>
</dbReference>